<name>A0A6A6LNY7_HEVBR</name>
<dbReference type="PANTHER" id="PTHR46354:SF2">
    <property type="entry name" value="PROTEIN DOG1-LIKE 4"/>
    <property type="match status" value="1"/>
</dbReference>
<dbReference type="InterPro" id="IPR025422">
    <property type="entry name" value="TGA_domain"/>
</dbReference>
<protein>
    <recommendedName>
        <fullName evidence="2">DOG1 domain-containing protein</fullName>
    </recommendedName>
</protein>
<evidence type="ECO:0000313" key="3">
    <source>
        <dbReference type="EMBL" id="KAF2303152.1"/>
    </source>
</evidence>
<reference evidence="3 4" key="1">
    <citation type="journal article" date="2020" name="Mol. Plant">
        <title>The Chromosome-Based Rubber Tree Genome Provides New Insights into Spurge Genome Evolution and Rubber Biosynthesis.</title>
        <authorList>
            <person name="Liu J."/>
            <person name="Shi C."/>
            <person name="Shi C.C."/>
            <person name="Li W."/>
            <person name="Zhang Q.J."/>
            <person name="Zhang Y."/>
            <person name="Li K."/>
            <person name="Lu H.F."/>
            <person name="Shi C."/>
            <person name="Zhu S.T."/>
            <person name="Xiao Z.Y."/>
            <person name="Nan H."/>
            <person name="Yue Y."/>
            <person name="Zhu X.G."/>
            <person name="Wu Y."/>
            <person name="Hong X.N."/>
            <person name="Fan G.Y."/>
            <person name="Tong Y."/>
            <person name="Zhang D."/>
            <person name="Mao C.L."/>
            <person name="Liu Y.L."/>
            <person name="Hao S.J."/>
            <person name="Liu W.Q."/>
            <person name="Lv M.Q."/>
            <person name="Zhang H.B."/>
            <person name="Liu Y."/>
            <person name="Hu-Tang G.R."/>
            <person name="Wang J.P."/>
            <person name="Wang J.H."/>
            <person name="Sun Y.H."/>
            <person name="Ni S.B."/>
            <person name="Chen W.B."/>
            <person name="Zhang X.C."/>
            <person name="Jiao Y.N."/>
            <person name="Eichler E.E."/>
            <person name="Li G.H."/>
            <person name="Liu X."/>
            <person name="Gao L.Z."/>
        </authorList>
    </citation>
    <scope>NUCLEOTIDE SEQUENCE [LARGE SCALE GENOMIC DNA]</scope>
    <source>
        <strain evidence="4">cv. GT1</strain>
        <tissue evidence="3">Leaf</tissue>
    </source>
</reference>
<dbReference type="Proteomes" id="UP000467840">
    <property type="component" value="Chromosome 16"/>
</dbReference>
<dbReference type="PANTHER" id="PTHR46354">
    <property type="entry name" value="DOG1 DOMAIN-CONTAINING PROTEIN"/>
    <property type="match status" value="1"/>
</dbReference>
<feature type="compositionally biased region" description="Gly residues" evidence="1">
    <location>
        <begin position="156"/>
        <end position="165"/>
    </location>
</feature>
<accession>A0A6A6LNY7</accession>
<sequence length="226" mass="25554">MKTKVEERFSEFFEKWMCQLHEYLQHLRRASEDYRAKTGCEREQELQASVSKVTQHYKDYYTIKWALAHEDVLAFFCPIWISPLENAYSWVTGWKPSAVLKLVNSIRINGILSSSLVELTQEQMRKIEALRVKISKQEDSGVGKVGGSSEEWGGSEASGGIGAGGTERSNGRTIEVMKAADYVRLRTLKGVLDVLSLLQCVEFLAGIGMLQILLRQWGKKTVCTIN</sequence>
<organism evidence="3 4">
    <name type="scientific">Hevea brasiliensis</name>
    <name type="common">Para rubber tree</name>
    <name type="synonym">Siphonia brasiliensis</name>
    <dbReference type="NCBI Taxonomy" id="3981"/>
    <lineage>
        <taxon>Eukaryota</taxon>
        <taxon>Viridiplantae</taxon>
        <taxon>Streptophyta</taxon>
        <taxon>Embryophyta</taxon>
        <taxon>Tracheophyta</taxon>
        <taxon>Spermatophyta</taxon>
        <taxon>Magnoliopsida</taxon>
        <taxon>eudicotyledons</taxon>
        <taxon>Gunneridae</taxon>
        <taxon>Pentapetalae</taxon>
        <taxon>rosids</taxon>
        <taxon>fabids</taxon>
        <taxon>Malpighiales</taxon>
        <taxon>Euphorbiaceae</taxon>
        <taxon>Crotonoideae</taxon>
        <taxon>Micrandreae</taxon>
        <taxon>Hevea</taxon>
    </lineage>
</organism>
<dbReference type="PROSITE" id="PS51806">
    <property type="entry name" value="DOG1"/>
    <property type="match status" value="1"/>
</dbReference>
<dbReference type="GO" id="GO:0043565">
    <property type="term" value="F:sequence-specific DNA binding"/>
    <property type="evidence" value="ECO:0007669"/>
    <property type="project" value="InterPro"/>
</dbReference>
<dbReference type="Pfam" id="PF14144">
    <property type="entry name" value="DOG1"/>
    <property type="match status" value="1"/>
</dbReference>
<evidence type="ECO:0000259" key="2">
    <source>
        <dbReference type="PROSITE" id="PS51806"/>
    </source>
</evidence>
<keyword evidence="4" id="KW-1185">Reference proteome</keyword>
<comment type="caution">
    <text evidence="3">The sequence shown here is derived from an EMBL/GenBank/DDBJ whole genome shotgun (WGS) entry which is preliminary data.</text>
</comment>
<gene>
    <name evidence="3" type="ORF">GH714_014174</name>
</gene>
<dbReference type="GO" id="GO:0006351">
    <property type="term" value="P:DNA-templated transcription"/>
    <property type="evidence" value="ECO:0007669"/>
    <property type="project" value="InterPro"/>
</dbReference>
<proteinExistence type="predicted"/>
<feature type="domain" description="DOG1" evidence="2">
    <location>
        <begin position="6"/>
        <end position="224"/>
    </location>
</feature>
<dbReference type="AlphaFoldDB" id="A0A6A6LNY7"/>
<evidence type="ECO:0000313" key="4">
    <source>
        <dbReference type="Proteomes" id="UP000467840"/>
    </source>
</evidence>
<feature type="region of interest" description="Disordered" evidence="1">
    <location>
        <begin position="141"/>
        <end position="166"/>
    </location>
</feature>
<dbReference type="EMBL" id="JAAGAX010000009">
    <property type="protein sequence ID" value="KAF2303152.1"/>
    <property type="molecule type" value="Genomic_DNA"/>
</dbReference>
<evidence type="ECO:0000256" key="1">
    <source>
        <dbReference type="SAM" id="MobiDB-lite"/>
    </source>
</evidence>
<dbReference type="InterPro" id="IPR051886">
    <property type="entry name" value="Seed_Dev/Stress_Resp_Reg"/>
</dbReference>